<evidence type="ECO:0000313" key="6">
    <source>
        <dbReference type="Proteomes" id="UP001153954"/>
    </source>
</evidence>
<accession>A0AAU9TEJ5</accession>
<dbReference type="GO" id="GO:0042600">
    <property type="term" value="C:egg chorion"/>
    <property type="evidence" value="ECO:0007669"/>
    <property type="project" value="InterPro"/>
</dbReference>
<gene>
    <name evidence="5" type="ORF">EEDITHA_LOCUS592</name>
</gene>
<dbReference type="GO" id="GO:0005213">
    <property type="term" value="F:structural constituent of egg chorion"/>
    <property type="evidence" value="ECO:0007669"/>
    <property type="project" value="InterPro"/>
</dbReference>
<comment type="caution">
    <text evidence="5">The sequence shown here is derived from an EMBL/GenBank/DDBJ whole genome shotgun (WGS) entry which is preliminary data.</text>
</comment>
<dbReference type="EMBL" id="CAKOGL010000002">
    <property type="protein sequence ID" value="CAH2083977.1"/>
    <property type="molecule type" value="Genomic_DNA"/>
</dbReference>
<keyword evidence="6" id="KW-1185">Reference proteome</keyword>
<proteinExistence type="inferred from homology"/>
<name>A0AAU9TEJ5_EUPED</name>
<evidence type="ECO:0000256" key="1">
    <source>
        <dbReference type="ARBA" id="ARBA00005906"/>
    </source>
</evidence>
<evidence type="ECO:0000313" key="5">
    <source>
        <dbReference type="EMBL" id="CAH2083977.1"/>
    </source>
</evidence>
<dbReference type="InterPro" id="IPR002635">
    <property type="entry name" value="Chorion"/>
</dbReference>
<reference evidence="5" key="1">
    <citation type="submission" date="2022-03" db="EMBL/GenBank/DDBJ databases">
        <authorList>
            <person name="Tunstrom K."/>
        </authorList>
    </citation>
    <scope>NUCLEOTIDE SEQUENCE</scope>
</reference>
<dbReference type="GO" id="GO:0007304">
    <property type="term" value="P:chorion-containing eggshell formation"/>
    <property type="evidence" value="ECO:0007669"/>
    <property type="project" value="InterPro"/>
</dbReference>
<dbReference type="AlphaFoldDB" id="A0AAU9TEJ5"/>
<protein>
    <submittedName>
        <fullName evidence="5">Uncharacterized protein</fullName>
    </submittedName>
</protein>
<dbReference type="Proteomes" id="UP001153954">
    <property type="component" value="Unassembled WGS sequence"/>
</dbReference>
<evidence type="ECO:0000256" key="4">
    <source>
        <dbReference type="SAM" id="SignalP"/>
    </source>
</evidence>
<comment type="similarity">
    <text evidence="1 3">Belongs to the chorion protein family.</text>
</comment>
<feature type="signal peptide" evidence="4">
    <location>
        <begin position="1"/>
        <end position="19"/>
    </location>
</feature>
<sequence>MYFKNISLLFSTMIIQTIAGQCLRGPFNTVAYTNEIPAANLAAETAALASAAAAGIVYSPVTNAVEIAPVYEPFEPVYPILSGLNSGLTLAELAASNGRGLRIKSGSLIPPSGVSVETDSMIIEGPLAITGQLPFLGVVALEGPLPAAGAGTVAYSCGNGNIGIANEEVTPVAPAFPNGLPGYNNALAPGYANAALVSGLPTAALAGYPNGVGLAGHPAGSGCGCATVH</sequence>
<evidence type="ECO:0000256" key="2">
    <source>
        <dbReference type="ARBA" id="ARBA00022737"/>
    </source>
</evidence>
<keyword evidence="2" id="KW-0677">Repeat</keyword>
<evidence type="ECO:0000256" key="3">
    <source>
        <dbReference type="RuleBase" id="RU004378"/>
    </source>
</evidence>
<keyword evidence="4" id="KW-0732">Signal</keyword>
<feature type="chain" id="PRO_5043661775" evidence="4">
    <location>
        <begin position="20"/>
        <end position="229"/>
    </location>
</feature>
<dbReference type="Pfam" id="PF01723">
    <property type="entry name" value="Chorion_1"/>
    <property type="match status" value="1"/>
</dbReference>
<organism evidence="5 6">
    <name type="scientific">Euphydryas editha</name>
    <name type="common">Edith's checkerspot</name>
    <dbReference type="NCBI Taxonomy" id="104508"/>
    <lineage>
        <taxon>Eukaryota</taxon>
        <taxon>Metazoa</taxon>
        <taxon>Ecdysozoa</taxon>
        <taxon>Arthropoda</taxon>
        <taxon>Hexapoda</taxon>
        <taxon>Insecta</taxon>
        <taxon>Pterygota</taxon>
        <taxon>Neoptera</taxon>
        <taxon>Endopterygota</taxon>
        <taxon>Lepidoptera</taxon>
        <taxon>Glossata</taxon>
        <taxon>Ditrysia</taxon>
        <taxon>Papilionoidea</taxon>
        <taxon>Nymphalidae</taxon>
        <taxon>Nymphalinae</taxon>
        <taxon>Euphydryas</taxon>
    </lineage>
</organism>